<name>A0ACB8C1W3_DERSI</name>
<protein>
    <submittedName>
        <fullName evidence="1">Uncharacterized protein</fullName>
    </submittedName>
</protein>
<gene>
    <name evidence="1" type="ORF">HPB49_000860</name>
</gene>
<sequence>MTTCELVRDFGYSCETIQAATEDGYVLNLDRVRSADKTKASKKSQNGTLRNPIILIPGILSDSGLWFLNYPSQSLGE</sequence>
<dbReference type="EMBL" id="CM023478">
    <property type="protein sequence ID" value="KAH7932676.1"/>
    <property type="molecule type" value="Genomic_DNA"/>
</dbReference>
<accession>A0ACB8C1W3</accession>
<comment type="caution">
    <text evidence="1">The sequence shown here is derived from an EMBL/GenBank/DDBJ whole genome shotgun (WGS) entry which is preliminary data.</text>
</comment>
<dbReference type="Proteomes" id="UP000821865">
    <property type="component" value="Chromosome 9"/>
</dbReference>
<reference evidence="1" key="1">
    <citation type="submission" date="2020-05" db="EMBL/GenBank/DDBJ databases">
        <title>Large-scale comparative analyses of tick genomes elucidate their genetic diversity and vector capacities.</title>
        <authorList>
            <person name="Jia N."/>
            <person name="Wang J."/>
            <person name="Shi W."/>
            <person name="Du L."/>
            <person name="Sun Y."/>
            <person name="Zhan W."/>
            <person name="Jiang J."/>
            <person name="Wang Q."/>
            <person name="Zhang B."/>
            <person name="Ji P."/>
            <person name="Sakyi L.B."/>
            <person name="Cui X."/>
            <person name="Yuan T."/>
            <person name="Jiang B."/>
            <person name="Yang W."/>
            <person name="Lam T.T.-Y."/>
            <person name="Chang Q."/>
            <person name="Ding S."/>
            <person name="Wang X."/>
            <person name="Zhu J."/>
            <person name="Ruan X."/>
            <person name="Zhao L."/>
            <person name="Wei J."/>
            <person name="Que T."/>
            <person name="Du C."/>
            <person name="Cheng J."/>
            <person name="Dai P."/>
            <person name="Han X."/>
            <person name="Huang E."/>
            <person name="Gao Y."/>
            <person name="Liu J."/>
            <person name="Shao H."/>
            <person name="Ye R."/>
            <person name="Li L."/>
            <person name="Wei W."/>
            <person name="Wang X."/>
            <person name="Wang C."/>
            <person name="Yang T."/>
            <person name="Huo Q."/>
            <person name="Li W."/>
            <person name="Guo W."/>
            <person name="Chen H."/>
            <person name="Zhou L."/>
            <person name="Ni X."/>
            <person name="Tian J."/>
            <person name="Zhou Y."/>
            <person name="Sheng Y."/>
            <person name="Liu T."/>
            <person name="Pan Y."/>
            <person name="Xia L."/>
            <person name="Li J."/>
            <person name="Zhao F."/>
            <person name="Cao W."/>
        </authorList>
    </citation>
    <scope>NUCLEOTIDE SEQUENCE</scope>
    <source>
        <strain evidence="1">Dsil-2018</strain>
    </source>
</reference>
<evidence type="ECO:0000313" key="1">
    <source>
        <dbReference type="EMBL" id="KAH7932676.1"/>
    </source>
</evidence>
<organism evidence="1 2">
    <name type="scientific">Dermacentor silvarum</name>
    <name type="common">Tick</name>
    <dbReference type="NCBI Taxonomy" id="543639"/>
    <lineage>
        <taxon>Eukaryota</taxon>
        <taxon>Metazoa</taxon>
        <taxon>Ecdysozoa</taxon>
        <taxon>Arthropoda</taxon>
        <taxon>Chelicerata</taxon>
        <taxon>Arachnida</taxon>
        <taxon>Acari</taxon>
        <taxon>Parasitiformes</taxon>
        <taxon>Ixodida</taxon>
        <taxon>Ixodoidea</taxon>
        <taxon>Ixodidae</taxon>
        <taxon>Rhipicephalinae</taxon>
        <taxon>Dermacentor</taxon>
    </lineage>
</organism>
<evidence type="ECO:0000313" key="2">
    <source>
        <dbReference type="Proteomes" id="UP000821865"/>
    </source>
</evidence>
<proteinExistence type="predicted"/>
<keyword evidence="2" id="KW-1185">Reference proteome</keyword>